<evidence type="ECO:0000313" key="2">
    <source>
        <dbReference type="Proteomes" id="UP000460412"/>
    </source>
</evidence>
<dbReference type="EMBL" id="WUQX01000001">
    <property type="protein sequence ID" value="MXP78592.1"/>
    <property type="molecule type" value="Genomic_DNA"/>
</dbReference>
<evidence type="ECO:0008006" key="3">
    <source>
        <dbReference type="Google" id="ProtNLM"/>
    </source>
</evidence>
<keyword evidence="2" id="KW-1185">Reference proteome</keyword>
<dbReference type="InterPro" id="IPR058240">
    <property type="entry name" value="rSAM_sf"/>
</dbReference>
<protein>
    <recommendedName>
        <fullName evidence="3">Radical SAM protein</fullName>
    </recommendedName>
</protein>
<comment type="caution">
    <text evidence="1">The sequence shown here is derived from an EMBL/GenBank/DDBJ whole genome shotgun (WGS) entry which is preliminary data.</text>
</comment>
<evidence type="ECO:0000313" key="1">
    <source>
        <dbReference type="EMBL" id="MXP78592.1"/>
    </source>
</evidence>
<dbReference type="Proteomes" id="UP000460412">
    <property type="component" value="Unassembled WGS sequence"/>
</dbReference>
<gene>
    <name evidence="1" type="ORF">GN277_25590</name>
</gene>
<dbReference type="GO" id="GO:0003824">
    <property type="term" value="F:catalytic activity"/>
    <property type="evidence" value="ECO:0007669"/>
    <property type="project" value="InterPro"/>
</dbReference>
<dbReference type="RefSeq" id="WP_159755432.1">
    <property type="nucleotide sequence ID" value="NZ_WUQX01000001.1"/>
</dbReference>
<dbReference type="SFLD" id="SFLDS00029">
    <property type="entry name" value="Radical_SAM"/>
    <property type="match status" value="1"/>
</dbReference>
<accession>A0A7X3MLM6</accession>
<dbReference type="AlphaFoldDB" id="A0A7X3MLM6"/>
<dbReference type="SUPFAM" id="SSF102114">
    <property type="entry name" value="Radical SAM enzymes"/>
    <property type="match status" value="1"/>
</dbReference>
<proteinExistence type="predicted"/>
<dbReference type="InterPro" id="IPR007197">
    <property type="entry name" value="rSAM"/>
</dbReference>
<dbReference type="GO" id="GO:0051536">
    <property type="term" value="F:iron-sulfur cluster binding"/>
    <property type="evidence" value="ECO:0007669"/>
    <property type="project" value="InterPro"/>
</dbReference>
<sequence>MKIGLIDVDGHRFPNLCLMKLSAYHKARGDLVEWYDGRKRYDLVYMSRVFTDTYSKDYEGNIKADQVIKGGTGYGLDNKLPDAIEHAHPDYGLYPQFAGTAYGFLSRGCPRGCGFCIVGEKEGKRTRAVADLSEFWSGEKEIKLLDANILACPDWERLLGQLADSRARVDFTQGLDVRLITPEKAALLNKVKTKMLHFAWDNPEDDLTPYFKRFSELTTVKDKRKRRVYVLTNYGSTHEQDLYRIYTLRDMGYDPYVMVYEKPAAPEETRKMQRWVNNKRLFYSVKDFKDYDPAAYRKRKAVLS</sequence>
<reference evidence="1 2" key="1">
    <citation type="submission" date="2019-12" db="EMBL/GenBank/DDBJ databases">
        <title>Sporaefaciens musculi gen. nov., sp. nov., a novel bacterium isolated from the caecum of an obese mouse.</title>
        <authorList>
            <person name="Rasmussen T.S."/>
            <person name="Streidl T."/>
            <person name="Hitch T.C.A."/>
            <person name="Wortmann E."/>
            <person name="Deptula P."/>
            <person name="Hansen M."/>
            <person name="Nielsen D.S."/>
            <person name="Clavel T."/>
            <person name="Vogensen F.K."/>
        </authorList>
    </citation>
    <scope>NUCLEOTIDE SEQUENCE [LARGE SCALE GENOMIC DNA]</scope>
    <source>
        <strain evidence="1 2">WCA-9-b2</strain>
    </source>
</reference>
<name>A0A7X3MLM6_9FIRM</name>
<organism evidence="1 2">
    <name type="scientific">Sporofaciens musculi</name>
    <dbReference type="NCBI Taxonomy" id="2681861"/>
    <lineage>
        <taxon>Bacteria</taxon>
        <taxon>Bacillati</taxon>
        <taxon>Bacillota</taxon>
        <taxon>Clostridia</taxon>
        <taxon>Lachnospirales</taxon>
        <taxon>Lachnospiraceae</taxon>
        <taxon>Sporofaciens</taxon>
    </lineage>
</organism>